<dbReference type="InterPro" id="IPR000873">
    <property type="entry name" value="AMP-dep_synth/lig_dom"/>
</dbReference>
<dbReference type="InterPro" id="IPR025110">
    <property type="entry name" value="AMP-bd_C"/>
</dbReference>
<dbReference type="EMBL" id="MCHX01000019">
    <property type="protein sequence ID" value="OFJ53899.1"/>
    <property type="molecule type" value="Genomic_DNA"/>
</dbReference>
<dbReference type="PROSITE" id="PS00455">
    <property type="entry name" value="AMP_BINDING"/>
    <property type="match status" value="1"/>
</dbReference>
<feature type="domain" description="AMP-dependent synthetase/ligase" evidence="1">
    <location>
        <begin position="35"/>
        <end position="378"/>
    </location>
</feature>
<evidence type="ECO:0000313" key="3">
    <source>
        <dbReference type="EMBL" id="OFJ53899.1"/>
    </source>
</evidence>
<dbReference type="Gene3D" id="3.40.50.12780">
    <property type="entry name" value="N-terminal domain of ligase-like"/>
    <property type="match status" value="1"/>
</dbReference>
<dbReference type="RefSeq" id="WP_070352984.1">
    <property type="nucleotide sequence ID" value="NZ_CP043474.1"/>
</dbReference>
<dbReference type="PANTHER" id="PTHR24096">
    <property type="entry name" value="LONG-CHAIN-FATTY-ACID--COA LIGASE"/>
    <property type="match status" value="1"/>
</dbReference>
<protein>
    <submittedName>
        <fullName evidence="3">AMP-dependent synthetase</fullName>
    </submittedName>
</protein>
<sequence>MTVWGTEVRRDASGVLVYERGPTTFAELVDGTAVWTDRTFLVHGARRISYDDFRAAVTAARTTLRELGIEPGHRVVVFGYNSPEWIVALWATWLYGAVPVLANRWWSPAEIDHAVDVLAPAHVLADVDLDVGVPCTPLGELRAAFDAPRDADPPDAPTSPADAVALVLFTSGSSGMPKAVELSRRAVIANQHDIFARNGRFPHLLDADSPQATSLATTPMFHVGGLSSLLTHFLTGGKIVLTQGRFDAGQILELIERERIQIWGAVPTMAVRLLAHPDFEARDLSSLKSWPLGGAPVSIDLLDRIRAKLPNLRRRGLSNTWGMTEAGGFLTAADARDLAVHPGTVGRPYPVVELRIADPDADGVGEVLARSPTVMNGYAGMPDDRTVDAEGWLHSGDLGHLNDDGYLFIDGRAKDVVIRGGENIACPHVESAIATHPDVVEVAALGVPHPDLGEELVAVVVHRADGPAPTPDGLRAHVAGTLSYFAVPTRWEIRTAPLPTLAGEKVDKRSLARLFADG</sequence>
<comment type="caution">
    <text evidence="3">The sequence shown here is derived from an EMBL/GenBank/DDBJ whole genome shotgun (WGS) entry which is preliminary data.</text>
</comment>
<dbReference type="PANTHER" id="PTHR24096:SF267">
    <property type="entry name" value="MALONATE--COA LIGASE ACSF3, MITOCHONDRIAL"/>
    <property type="match status" value="1"/>
</dbReference>
<dbReference type="InterPro" id="IPR042099">
    <property type="entry name" value="ANL_N_sf"/>
</dbReference>
<gene>
    <name evidence="3" type="ORF">BEL07_10240</name>
</gene>
<evidence type="ECO:0000259" key="2">
    <source>
        <dbReference type="Pfam" id="PF13193"/>
    </source>
</evidence>
<proteinExistence type="predicted"/>
<dbReference type="Pfam" id="PF13193">
    <property type="entry name" value="AMP-binding_C"/>
    <property type="match status" value="1"/>
</dbReference>
<evidence type="ECO:0000313" key="4">
    <source>
        <dbReference type="Proteomes" id="UP000178953"/>
    </source>
</evidence>
<dbReference type="AlphaFoldDB" id="A0A1E8Q780"/>
<dbReference type="CDD" id="cd04433">
    <property type="entry name" value="AFD_class_I"/>
    <property type="match status" value="1"/>
</dbReference>
<feature type="domain" description="AMP-binding enzyme C-terminal" evidence="2">
    <location>
        <begin position="429"/>
        <end position="494"/>
    </location>
</feature>
<dbReference type="SUPFAM" id="SSF56801">
    <property type="entry name" value="Acetyl-CoA synthetase-like"/>
    <property type="match status" value="1"/>
</dbReference>
<keyword evidence="4" id="KW-1185">Reference proteome</keyword>
<dbReference type="GO" id="GO:0016405">
    <property type="term" value="F:CoA-ligase activity"/>
    <property type="evidence" value="ECO:0007669"/>
    <property type="project" value="TreeGrafter"/>
</dbReference>
<accession>A0A1E8Q780</accession>
<dbReference type="Gene3D" id="3.30.300.30">
    <property type="match status" value="1"/>
</dbReference>
<organism evidence="3 4">
    <name type="scientific">Mycolicibacterium grossiae</name>
    <dbReference type="NCBI Taxonomy" id="1552759"/>
    <lineage>
        <taxon>Bacteria</taxon>
        <taxon>Bacillati</taxon>
        <taxon>Actinomycetota</taxon>
        <taxon>Actinomycetes</taxon>
        <taxon>Mycobacteriales</taxon>
        <taxon>Mycobacteriaceae</taxon>
        <taxon>Mycolicibacterium</taxon>
    </lineage>
</organism>
<dbReference type="Pfam" id="PF00501">
    <property type="entry name" value="AMP-binding"/>
    <property type="match status" value="1"/>
</dbReference>
<dbReference type="Proteomes" id="UP000178953">
    <property type="component" value="Unassembled WGS sequence"/>
</dbReference>
<evidence type="ECO:0000259" key="1">
    <source>
        <dbReference type="Pfam" id="PF00501"/>
    </source>
</evidence>
<dbReference type="OrthoDB" id="9803968at2"/>
<reference evidence="3 4" key="1">
    <citation type="submission" date="2016-09" db="EMBL/GenBank/DDBJ databases">
        <title>genome sequence of Mycobacterium sp. 739 SCH.</title>
        <authorList>
            <person name="Greninger A.L."/>
            <person name="Qin X."/>
            <person name="Jerome K."/>
            <person name="Vora S."/>
            <person name="Quinn K."/>
        </authorList>
    </citation>
    <scope>NUCLEOTIDE SEQUENCE [LARGE SCALE GENOMIC DNA]</scope>
    <source>
        <strain evidence="3 4">SCH</strain>
    </source>
</reference>
<dbReference type="InterPro" id="IPR045851">
    <property type="entry name" value="AMP-bd_C_sf"/>
</dbReference>
<name>A0A1E8Q780_9MYCO</name>
<dbReference type="InterPro" id="IPR020845">
    <property type="entry name" value="AMP-binding_CS"/>
</dbReference>